<dbReference type="InterPro" id="IPR052025">
    <property type="entry name" value="Xyloglucanase_GH74"/>
</dbReference>
<name>A0ABV6MMA0_9PSEU</name>
<evidence type="ECO:0000313" key="3">
    <source>
        <dbReference type="Proteomes" id="UP001589810"/>
    </source>
</evidence>
<comment type="caution">
    <text evidence="2">The sequence shown here is derived from an EMBL/GenBank/DDBJ whole genome shotgun (WGS) entry which is preliminary data.</text>
</comment>
<reference evidence="2 3" key="1">
    <citation type="submission" date="2024-09" db="EMBL/GenBank/DDBJ databases">
        <authorList>
            <person name="Sun Q."/>
            <person name="Mori K."/>
        </authorList>
    </citation>
    <scope>NUCLEOTIDE SEQUENCE [LARGE SCALE GENOMIC DNA]</scope>
    <source>
        <strain evidence="2 3">TBRC 1432</strain>
    </source>
</reference>
<keyword evidence="3" id="KW-1185">Reference proteome</keyword>
<feature type="chain" id="PRO_5047302516" description="Exo-alpha-sialidase" evidence="1">
    <location>
        <begin position="46"/>
        <end position="642"/>
    </location>
</feature>
<gene>
    <name evidence="2" type="ORF">ACFFH7_07985</name>
</gene>
<dbReference type="Gene3D" id="2.130.10.10">
    <property type="entry name" value="YVTN repeat-like/Quinoprotein amine dehydrogenase"/>
    <property type="match status" value="3"/>
</dbReference>
<keyword evidence="1" id="KW-0732">Signal</keyword>
<feature type="signal peptide" evidence="1">
    <location>
        <begin position="1"/>
        <end position="45"/>
    </location>
</feature>
<dbReference type="EMBL" id="JBHLUD010000002">
    <property type="protein sequence ID" value="MFC0541419.1"/>
    <property type="molecule type" value="Genomic_DNA"/>
</dbReference>
<accession>A0ABV6MMA0</accession>
<dbReference type="PANTHER" id="PTHR43739:SF5">
    <property type="entry name" value="EXO-ALPHA-SIALIDASE"/>
    <property type="match status" value="1"/>
</dbReference>
<evidence type="ECO:0000313" key="2">
    <source>
        <dbReference type="EMBL" id="MFC0541419.1"/>
    </source>
</evidence>
<evidence type="ECO:0008006" key="4">
    <source>
        <dbReference type="Google" id="ProtNLM"/>
    </source>
</evidence>
<protein>
    <recommendedName>
        <fullName evidence="4">Exo-alpha-sialidase</fullName>
    </recommendedName>
</protein>
<sequence>MSWFGQAPAGDKPRPLANPGLMHRFLRRAVLAMGLTVALAVPANAAPGPQSSSAQWLSMGPNASGGYLAFTPAAPSRLYVLPDGARAVFRSDDHGITWAPPTPFADGVSGSHLAADPRDANVVYVAASVLGGGKGYVYRSTDGARSFHQVFDDSADIYDVAVLGRKVYAAGASGVFESQDRGTHWTLVKGSPAGAKRLVVDGDALFVATDSAVYKGTVKLPVPGDIFVEHLAAHGPLVVASQERDGSAVISIDGGRSWRAMTGPWGTDWVSYLGITPGGDIQAQTLEPSPGPNARKNTWVSHDNGRHWTPQPKALPALDLYSDLGSFPDRPNELVISAAAGIYTTTDSARFRRIGVPAVSVGALAISGSSLIAGTSVDSYRSTSSMTAKPPTGYQDWGWTGQAPATIGNVIGGVAALPGKDVARVRIGFCPDACIWLERSHDNGSTWRQSADVVPGSSRSMAVDSRDPDKLYIATYLTGASLYTSTDGGKTLSPHAYYGAEGAWAVTAGRGDEVWISTPNGLFHSTDAGVTATKVLDGNVKNVAVRGSEVVAVGENLVQLSIDGGRTFAPVPNTPAADYDAATYAADGSLYLGSRTSLLRGDGKHWTTMPGLPDRDVRSLLATRDWLFVGTGSSGVYRLPLS</sequence>
<dbReference type="SUPFAM" id="SSF110296">
    <property type="entry name" value="Oligoxyloglucan reducing end-specific cellobiohydrolase"/>
    <property type="match status" value="2"/>
</dbReference>
<dbReference type="CDD" id="cd15482">
    <property type="entry name" value="Sialidase_non-viral"/>
    <property type="match status" value="1"/>
</dbReference>
<dbReference type="PANTHER" id="PTHR43739">
    <property type="entry name" value="XYLOGLUCANASE (EUROFUNG)"/>
    <property type="match status" value="1"/>
</dbReference>
<dbReference type="RefSeq" id="WP_379793852.1">
    <property type="nucleotide sequence ID" value="NZ_JBHLUD010000002.1"/>
</dbReference>
<organism evidence="2 3">
    <name type="scientific">Kutzneria chonburiensis</name>
    <dbReference type="NCBI Taxonomy" id="1483604"/>
    <lineage>
        <taxon>Bacteria</taxon>
        <taxon>Bacillati</taxon>
        <taxon>Actinomycetota</taxon>
        <taxon>Actinomycetes</taxon>
        <taxon>Pseudonocardiales</taxon>
        <taxon>Pseudonocardiaceae</taxon>
        <taxon>Kutzneria</taxon>
    </lineage>
</organism>
<proteinExistence type="predicted"/>
<dbReference type="InterPro" id="IPR015943">
    <property type="entry name" value="WD40/YVTN_repeat-like_dom_sf"/>
</dbReference>
<dbReference type="Proteomes" id="UP001589810">
    <property type="component" value="Unassembled WGS sequence"/>
</dbReference>
<evidence type="ECO:0000256" key="1">
    <source>
        <dbReference type="SAM" id="SignalP"/>
    </source>
</evidence>